<keyword evidence="2 3" id="KW-0040">ANK repeat</keyword>
<proteinExistence type="predicted"/>
<evidence type="ECO:0000256" key="2">
    <source>
        <dbReference type="ARBA" id="ARBA00023043"/>
    </source>
</evidence>
<evidence type="ECO:0000313" key="5">
    <source>
        <dbReference type="EMBL" id="ORX64353.1"/>
    </source>
</evidence>
<dbReference type="SMART" id="SM00248">
    <property type="entry name" value="ANK"/>
    <property type="match status" value="2"/>
</dbReference>
<accession>A0A1Y1VT42</accession>
<dbReference type="PROSITE" id="PS50088">
    <property type="entry name" value="ANK_REPEAT"/>
    <property type="match status" value="1"/>
</dbReference>
<evidence type="ECO:0000256" key="4">
    <source>
        <dbReference type="SAM" id="MobiDB-lite"/>
    </source>
</evidence>
<dbReference type="PROSITE" id="PS50297">
    <property type="entry name" value="ANK_REP_REGION"/>
    <property type="match status" value="1"/>
</dbReference>
<comment type="caution">
    <text evidence="5">The sequence shown here is derived from an EMBL/GenBank/DDBJ whole genome shotgun (WGS) entry which is preliminary data.</text>
</comment>
<sequence>MTTTTTNNNNNNNNNTNANTTTNNNNTTTTTATPPTPAVATVTAASENIIIFNKTENLIEEIKRERNSIKAINLIEYDLVGLEYIDKNGWTALHWASYMGSHEIVKILINYNVKIDRKTLHGLNNKDDEFKGKTAKEIAMKMGYKDIVKILNKKNFIEGSKKIYKFIKDTAEIVSAF</sequence>
<reference evidence="5 6" key="1">
    <citation type="submission" date="2016-08" db="EMBL/GenBank/DDBJ databases">
        <title>A Parts List for Fungal Cellulosomes Revealed by Comparative Genomics.</title>
        <authorList>
            <consortium name="DOE Joint Genome Institute"/>
            <person name="Haitjema C.H."/>
            <person name="Gilmore S.P."/>
            <person name="Henske J.K."/>
            <person name="Solomon K.V."/>
            <person name="De Groot R."/>
            <person name="Kuo A."/>
            <person name="Mondo S.J."/>
            <person name="Salamov A.A."/>
            <person name="Labutti K."/>
            <person name="Zhao Z."/>
            <person name="Chiniquy J."/>
            <person name="Barry K."/>
            <person name="Brewer H.M."/>
            <person name="Purvine S.O."/>
            <person name="Wright A.T."/>
            <person name="Boxma B."/>
            <person name="Van Alen T."/>
            <person name="Hackstein J.H."/>
            <person name="Baker S.E."/>
            <person name="Grigoriev I.V."/>
            <person name="O'Malley M.A."/>
        </authorList>
    </citation>
    <scope>NUCLEOTIDE SEQUENCE [LARGE SCALE GENOMIC DNA]</scope>
    <source>
        <strain evidence="5 6">S4</strain>
    </source>
</reference>
<protein>
    <submittedName>
        <fullName evidence="5">Uncharacterized protein</fullName>
    </submittedName>
</protein>
<dbReference type="InterPro" id="IPR036770">
    <property type="entry name" value="Ankyrin_rpt-contain_sf"/>
</dbReference>
<dbReference type="Gene3D" id="1.25.40.20">
    <property type="entry name" value="Ankyrin repeat-containing domain"/>
    <property type="match status" value="1"/>
</dbReference>
<evidence type="ECO:0000256" key="1">
    <source>
        <dbReference type="ARBA" id="ARBA00022737"/>
    </source>
</evidence>
<dbReference type="EMBL" id="MCFG01000532">
    <property type="protein sequence ID" value="ORX64353.1"/>
    <property type="molecule type" value="Genomic_DNA"/>
</dbReference>
<dbReference type="InterPro" id="IPR002110">
    <property type="entry name" value="Ankyrin_rpt"/>
</dbReference>
<dbReference type="Proteomes" id="UP000193944">
    <property type="component" value="Unassembled WGS sequence"/>
</dbReference>
<reference evidence="5 6" key="2">
    <citation type="submission" date="2016-08" db="EMBL/GenBank/DDBJ databases">
        <title>Pervasive Adenine N6-methylation of Active Genes in Fungi.</title>
        <authorList>
            <consortium name="DOE Joint Genome Institute"/>
            <person name="Mondo S.J."/>
            <person name="Dannebaum R.O."/>
            <person name="Kuo R.C."/>
            <person name="Labutti K."/>
            <person name="Haridas S."/>
            <person name="Kuo A."/>
            <person name="Salamov A."/>
            <person name="Ahrendt S.R."/>
            <person name="Lipzen A."/>
            <person name="Sullivan W."/>
            <person name="Andreopoulos W.B."/>
            <person name="Clum A."/>
            <person name="Lindquist E."/>
            <person name="Daum C."/>
            <person name="Ramamoorthy G.K."/>
            <person name="Gryganskyi A."/>
            <person name="Culley D."/>
            <person name="Magnuson J.K."/>
            <person name="James T.Y."/>
            <person name="O'Malley M.A."/>
            <person name="Stajich J.E."/>
            <person name="Spatafora J.W."/>
            <person name="Visel A."/>
            <person name="Grigoriev I.V."/>
        </authorList>
    </citation>
    <scope>NUCLEOTIDE SEQUENCE [LARGE SCALE GENOMIC DNA]</scope>
    <source>
        <strain evidence="5 6">S4</strain>
    </source>
</reference>
<dbReference type="InterPro" id="IPR050776">
    <property type="entry name" value="Ank_Repeat/CDKN_Inhibitor"/>
</dbReference>
<dbReference type="OrthoDB" id="194358at2759"/>
<evidence type="ECO:0000256" key="3">
    <source>
        <dbReference type="PROSITE-ProRule" id="PRU00023"/>
    </source>
</evidence>
<keyword evidence="6" id="KW-1185">Reference proteome</keyword>
<gene>
    <name evidence="5" type="ORF">BCR32DRAFT_330634</name>
</gene>
<dbReference type="PANTHER" id="PTHR24201:SF15">
    <property type="entry name" value="ANKYRIN REPEAT DOMAIN-CONTAINING PROTEIN 66"/>
    <property type="match status" value="1"/>
</dbReference>
<evidence type="ECO:0000313" key="6">
    <source>
        <dbReference type="Proteomes" id="UP000193944"/>
    </source>
</evidence>
<dbReference type="Pfam" id="PF12796">
    <property type="entry name" value="Ank_2"/>
    <property type="match status" value="1"/>
</dbReference>
<feature type="non-terminal residue" evidence="5">
    <location>
        <position position="177"/>
    </location>
</feature>
<keyword evidence="1" id="KW-0677">Repeat</keyword>
<organism evidence="5 6">
    <name type="scientific">Anaeromyces robustus</name>
    <dbReference type="NCBI Taxonomy" id="1754192"/>
    <lineage>
        <taxon>Eukaryota</taxon>
        <taxon>Fungi</taxon>
        <taxon>Fungi incertae sedis</taxon>
        <taxon>Chytridiomycota</taxon>
        <taxon>Chytridiomycota incertae sedis</taxon>
        <taxon>Neocallimastigomycetes</taxon>
        <taxon>Neocallimastigales</taxon>
        <taxon>Neocallimastigaceae</taxon>
        <taxon>Anaeromyces</taxon>
    </lineage>
</organism>
<feature type="region of interest" description="Disordered" evidence="4">
    <location>
        <begin position="1"/>
        <end position="36"/>
    </location>
</feature>
<dbReference type="AlphaFoldDB" id="A0A1Y1VT42"/>
<dbReference type="SUPFAM" id="SSF48403">
    <property type="entry name" value="Ankyrin repeat"/>
    <property type="match status" value="1"/>
</dbReference>
<feature type="repeat" description="ANK" evidence="3">
    <location>
        <begin position="88"/>
        <end position="120"/>
    </location>
</feature>
<dbReference type="PANTHER" id="PTHR24201">
    <property type="entry name" value="ANK_REP_REGION DOMAIN-CONTAINING PROTEIN"/>
    <property type="match status" value="1"/>
</dbReference>
<name>A0A1Y1VT42_9FUNG</name>